<dbReference type="AlphaFoldDB" id="A0A917EWW4"/>
<dbReference type="Pfam" id="PF00270">
    <property type="entry name" value="DEAD"/>
    <property type="match status" value="1"/>
</dbReference>
<dbReference type="Proteomes" id="UP000598775">
    <property type="component" value="Unassembled WGS sequence"/>
</dbReference>
<dbReference type="PROSITE" id="PS51192">
    <property type="entry name" value="HELICASE_ATP_BIND_1"/>
    <property type="match status" value="1"/>
</dbReference>
<evidence type="ECO:0000259" key="1">
    <source>
        <dbReference type="PROSITE" id="PS51192"/>
    </source>
</evidence>
<feature type="domain" description="Helicase ATP-binding" evidence="1">
    <location>
        <begin position="2"/>
        <end position="146"/>
    </location>
</feature>
<keyword evidence="2" id="KW-0347">Helicase</keyword>
<proteinExistence type="predicted"/>
<dbReference type="Gene3D" id="3.40.50.300">
    <property type="entry name" value="P-loop containing nucleotide triphosphate hydrolases"/>
    <property type="match status" value="2"/>
</dbReference>
<dbReference type="GO" id="GO:0006139">
    <property type="term" value="P:nucleobase-containing compound metabolic process"/>
    <property type="evidence" value="ECO:0007669"/>
    <property type="project" value="InterPro"/>
</dbReference>
<dbReference type="InterPro" id="IPR006555">
    <property type="entry name" value="ATP-dep_Helicase_C"/>
</dbReference>
<dbReference type="GO" id="GO:0004386">
    <property type="term" value="F:helicase activity"/>
    <property type="evidence" value="ECO:0007669"/>
    <property type="project" value="UniProtKB-KW"/>
</dbReference>
<dbReference type="EMBL" id="BMGP01000002">
    <property type="protein sequence ID" value="GGF18144.1"/>
    <property type="molecule type" value="Genomic_DNA"/>
</dbReference>
<keyword evidence="2" id="KW-0547">Nucleotide-binding</keyword>
<keyword evidence="3" id="KW-1185">Reference proteome</keyword>
<dbReference type="GO" id="GO:0003676">
    <property type="term" value="F:nucleic acid binding"/>
    <property type="evidence" value="ECO:0007669"/>
    <property type="project" value="InterPro"/>
</dbReference>
<reference evidence="2 3" key="1">
    <citation type="journal article" date="2014" name="Int. J. Syst. Evol. Microbiol.">
        <title>Complete genome sequence of Corynebacterium casei LMG S-19264T (=DSM 44701T), isolated from a smear-ripened cheese.</title>
        <authorList>
            <consortium name="US DOE Joint Genome Institute (JGI-PGF)"/>
            <person name="Walter F."/>
            <person name="Albersmeier A."/>
            <person name="Kalinowski J."/>
            <person name="Ruckert C."/>
        </authorList>
    </citation>
    <scope>NUCLEOTIDE SEQUENCE [LARGE SCALE GENOMIC DNA]</scope>
    <source>
        <strain evidence="2 3">CGMCC 1.12976</strain>
    </source>
</reference>
<dbReference type="InterPro" id="IPR027417">
    <property type="entry name" value="P-loop_NTPase"/>
</dbReference>
<dbReference type="GO" id="GO:0016818">
    <property type="term" value="F:hydrolase activity, acting on acid anhydrides, in phosphorus-containing anhydrides"/>
    <property type="evidence" value="ECO:0007669"/>
    <property type="project" value="InterPro"/>
</dbReference>
<accession>A0A917EWW4</accession>
<dbReference type="InterPro" id="IPR011545">
    <property type="entry name" value="DEAD/DEAH_box_helicase_dom"/>
</dbReference>
<dbReference type="InterPro" id="IPR014001">
    <property type="entry name" value="Helicase_ATP-bd"/>
</dbReference>
<protein>
    <submittedName>
        <fullName evidence="2">DEAD/DEAH box helicase</fullName>
    </submittedName>
</protein>
<name>A0A917EWW4_9MICO</name>
<sequence>MWFRRRDEADLILKMNTGSGKTVVGLVIAKSSLNEDKGPAVYLVPNTQLQEQVGITASELGIAWTDDPADPAFRQSEAVLVVPVHTMYNGRSRFRLEGHGNTVHVGTVIVDDAHACIPIIEDQFSTTLADTTPAYKGLLKRFNSVLKEQSLSGWTSITTGSETQAVPIPYWAWANELASSYALLNAVTETDSKDHQFKWPLMRNQLALCDVAFTSKEVEVRLPYPNLAVIPSFTNAARRIYMTATLADDGILVTKMGVDPNCVTRPIAPSSASDIGDRIILTPVETSRMVTIEDVKASAANWATSLNVVVIVPSRHRANEWQPYTSEIHEKTTIKAIVKRLNTQHVGLVVLIARYDGVDLPGDACRVLIIDGLPERYSPAELVEAAAIGGTEVMSSQQTQRIEQGMGRGVRATDDYCAVILLDPRLVGRLYSAADLHQLSPGTRAQYELSATFAKSGRSKPMSFFADAVDAFLARDSAWTNASKDAVEGLTYSSLSSVQPLLVAERDAFREACAERYTQAFELLQAQFSSISNARYRGWIKQRAASYLELVDPVKAREIQVKARIDNNYILKVPTSTAEPKLSHLGNQADAASAHLGQYAKPRDLEVVVDGILFDLVPSTDKNSHKRFEAALDIVGKMLGFNASRPDATTGIGPDNLWAIGQDSYWVIECKSEAVASQVSREYLEQLTHSADWFESQYDISQHPYLPLLIHPSRTPMWDAVPRQTARVMSFDLLAEFRIAVRGYITALCSTDSYRDPSEISKNLNHFGFAARDLANRWTQTFRAPAKR</sequence>
<gene>
    <name evidence="2" type="ORF">GCM10011399_09810</name>
</gene>
<organism evidence="2 3">
    <name type="scientific">Subtercola lobariae</name>
    <dbReference type="NCBI Taxonomy" id="1588641"/>
    <lineage>
        <taxon>Bacteria</taxon>
        <taxon>Bacillati</taxon>
        <taxon>Actinomycetota</taxon>
        <taxon>Actinomycetes</taxon>
        <taxon>Micrococcales</taxon>
        <taxon>Microbacteriaceae</taxon>
        <taxon>Subtercola</taxon>
    </lineage>
</organism>
<evidence type="ECO:0000313" key="2">
    <source>
        <dbReference type="EMBL" id="GGF18144.1"/>
    </source>
</evidence>
<dbReference type="SMART" id="SM00491">
    <property type="entry name" value="HELICc2"/>
    <property type="match status" value="1"/>
</dbReference>
<keyword evidence="2" id="KW-0067">ATP-binding</keyword>
<dbReference type="Pfam" id="PF13307">
    <property type="entry name" value="Helicase_C_2"/>
    <property type="match status" value="1"/>
</dbReference>
<keyword evidence="2" id="KW-0378">Hydrolase</keyword>
<comment type="caution">
    <text evidence="2">The sequence shown here is derived from an EMBL/GenBank/DDBJ whole genome shotgun (WGS) entry which is preliminary data.</text>
</comment>
<dbReference type="SUPFAM" id="SSF52540">
    <property type="entry name" value="P-loop containing nucleoside triphosphate hydrolases"/>
    <property type="match status" value="1"/>
</dbReference>
<evidence type="ECO:0000313" key="3">
    <source>
        <dbReference type="Proteomes" id="UP000598775"/>
    </source>
</evidence>
<dbReference type="GO" id="GO:0005524">
    <property type="term" value="F:ATP binding"/>
    <property type="evidence" value="ECO:0007669"/>
    <property type="project" value="InterPro"/>
</dbReference>